<dbReference type="InterPro" id="IPR046040">
    <property type="entry name" value="DUF5998"/>
</dbReference>
<evidence type="ECO:0008006" key="3">
    <source>
        <dbReference type="Google" id="ProtNLM"/>
    </source>
</evidence>
<accession>A0A852ZYF6</accession>
<dbReference type="Pfam" id="PF19461">
    <property type="entry name" value="DUF5998"/>
    <property type="match status" value="1"/>
</dbReference>
<dbReference type="AlphaFoldDB" id="A0A852ZYF6"/>
<dbReference type="Proteomes" id="UP000567795">
    <property type="component" value="Unassembled WGS sequence"/>
</dbReference>
<dbReference type="RefSeq" id="WP_179812237.1">
    <property type="nucleotide sequence ID" value="NZ_JACBZD010000001.1"/>
</dbReference>
<reference evidence="1 2" key="1">
    <citation type="submission" date="2020-07" db="EMBL/GenBank/DDBJ databases">
        <title>Sequencing the genomes of 1000 actinobacteria strains.</title>
        <authorList>
            <person name="Klenk H.-P."/>
        </authorList>
    </citation>
    <scope>NUCLEOTIDE SEQUENCE [LARGE SCALE GENOMIC DNA]</scope>
    <source>
        <strain evidence="1 2">DSM 42178</strain>
    </source>
</reference>
<organism evidence="1 2">
    <name type="scientific">Allostreptomyces psammosilenae</name>
    <dbReference type="NCBI Taxonomy" id="1892865"/>
    <lineage>
        <taxon>Bacteria</taxon>
        <taxon>Bacillati</taxon>
        <taxon>Actinomycetota</taxon>
        <taxon>Actinomycetes</taxon>
        <taxon>Kitasatosporales</taxon>
        <taxon>Streptomycetaceae</taxon>
        <taxon>Allostreptomyces</taxon>
    </lineage>
</organism>
<sequence length="194" mass="20466">MAKTGITSQGLRAAIERSGYYPAVVADAVEDAVGGAPVRAYLVYQETTFESAELRRHVTVLVLAGSRLVVSHTDEHGADGSSPQPYATTLSESVALNQIKSISVNRMVADPAQHKPGALPCEVYLTVSWGTQHRIDLEPARCPDPNCEADHGYHGTAAGDDVQVRVSEAADGPEAVAEALDFARVLSTALAALD</sequence>
<evidence type="ECO:0000313" key="2">
    <source>
        <dbReference type="Proteomes" id="UP000567795"/>
    </source>
</evidence>
<comment type="caution">
    <text evidence="1">The sequence shown here is derived from an EMBL/GenBank/DDBJ whole genome shotgun (WGS) entry which is preliminary data.</text>
</comment>
<evidence type="ECO:0000313" key="1">
    <source>
        <dbReference type="EMBL" id="NYI03128.1"/>
    </source>
</evidence>
<dbReference type="EMBL" id="JACBZD010000001">
    <property type="protein sequence ID" value="NYI03128.1"/>
    <property type="molecule type" value="Genomic_DNA"/>
</dbReference>
<gene>
    <name evidence="1" type="ORF">FHU37_000071</name>
</gene>
<keyword evidence="2" id="KW-1185">Reference proteome</keyword>
<protein>
    <recommendedName>
        <fullName evidence="3">Phosphodiesterase</fullName>
    </recommendedName>
</protein>
<proteinExistence type="predicted"/>
<name>A0A852ZYF6_9ACTN</name>